<evidence type="ECO:0000256" key="9">
    <source>
        <dbReference type="ARBA" id="ARBA00022909"/>
    </source>
</evidence>
<keyword evidence="6" id="KW-0547">Nucleotide-binding</keyword>
<comment type="function">
    <text evidence="10">Catalyzes the transfer of pyrophosphate from adenosine triphosphate (ATP) to 6-hydroxymethyl-7,8-dihydropterin, an enzymatic step in folate biosynthesis pathway.</text>
</comment>
<dbReference type="GO" id="GO:0046654">
    <property type="term" value="P:tetrahydrofolate biosynthetic process"/>
    <property type="evidence" value="ECO:0007669"/>
    <property type="project" value="UniProtKB-UniPathway"/>
</dbReference>
<dbReference type="GO" id="GO:0016301">
    <property type="term" value="F:kinase activity"/>
    <property type="evidence" value="ECO:0007669"/>
    <property type="project" value="UniProtKB-KW"/>
</dbReference>
<evidence type="ECO:0000256" key="1">
    <source>
        <dbReference type="ARBA" id="ARBA00005051"/>
    </source>
</evidence>
<evidence type="ECO:0000256" key="8">
    <source>
        <dbReference type="ARBA" id="ARBA00022840"/>
    </source>
</evidence>
<organism evidence="14 15">
    <name type="scientific">Pseudidiomarina woesei</name>
    <dbReference type="NCBI Taxonomy" id="1381080"/>
    <lineage>
        <taxon>Bacteria</taxon>
        <taxon>Pseudomonadati</taxon>
        <taxon>Pseudomonadota</taxon>
        <taxon>Gammaproteobacteria</taxon>
        <taxon>Alteromonadales</taxon>
        <taxon>Idiomarinaceae</taxon>
        <taxon>Pseudidiomarina</taxon>
    </lineage>
</organism>
<dbReference type="EMBL" id="CYHB01000007">
    <property type="protein sequence ID" value="CUA88005.1"/>
    <property type="molecule type" value="Genomic_DNA"/>
</dbReference>
<evidence type="ECO:0000256" key="10">
    <source>
        <dbReference type="ARBA" id="ARBA00029409"/>
    </source>
</evidence>
<dbReference type="NCBIfam" id="TIGR01498">
    <property type="entry name" value="folK"/>
    <property type="match status" value="1"/>
</dbReference>
<name>A0A0K6HB66_9GAMM</name>
<evidence type="ECO:0000256" key="11">
    <source>
        <dbReference type="ARBA" id="ARBA00029766"/>
    </source>
</evidence>
<evidence type="ECO:0000256" key="6">
    <source>
        <dbReference type="ARBA" id="ARBA00022741"/>
    </source>
</evidence>
<dbReference type="InterPro" id="IPR000550">
    <property type="entry name" value="Hppk"/>
</dbReference>
<protein>
    <recommendedName>
        <fullName evidence="4">2-amino-4-hydroxy-6-hydroxymethyldihydropteridine pyrophosphokinase</fullName>
        <ecNumber evidence="3">2.7.6.3</ecNumber>
    </recommendedName>
    <alternativeName>
        <fullName evidence="11">6-hydroxymethyl-7,8-dihydropterin pyrophosphokinase</fullName>
    </alternativeName>
    <alternativeName>
        <fullName evidence="12">7,8-dihydro-6-hydroxymethylpterin-pyrophosphokinase</fullName>
    </alternativeName>
</protein>
<dbReference type="Gene3D" id="3.30.70.560">
    <property type="entry name" value="7,8-Dihydro-6-hydroxymethylpterin-pyrophosphokinase HPPK"/>
    <property type="match status" value="1"/>
</dbReference>
<evidence type="ECO:0000256" key="4">
    <source>
        <dbReference type="ARBA" id="ARBA00016218"/>
    </source>
</evidence>
<gene>
    <name evidence="14" type="ORF">Ga0061064_2026</name>
</gene>
<dbReference type="InterPro" id="IPR035907">
    <property type="entry name" value="Hppk_sf"/>
</dbReference>
<dbReference type="Proteomes" id="UP000182598">
    <property type="component" value="Unassembled WGS sequence"/>
</dbReference>
<evidence type="ECO:0000256" key="7">
    <source>
        <dbReference type="ARBA" id="ARBA00022777"/>
    </source>
</evidence>
<dbReference type="SUPFAM" id="SSF55083">
    <property type="entry name" value="6-hydroxymethyl-7,8-dihydropterin pyrophosphokinase, HPPK"/>
    <property type="match status" value="1"/>
</dbReference>
<dbReference type="GO" id="GO:0005524">
    <property type="term" value="F:ATP binding"/>
    <property type="evidence" value="ECO:0007669"/>
    <property type="project" value="UniProtKB-KW"/>
</dbReference>
<dbReference type="Pfam" id="PF01288">
    <property type="entry name" value="HPPK"/>
    <property type="match status" value="1"/>
</dbReference>
<dbReference type="UniPathway" id="UPA00077">
    <property type="reaction ID" value="UER00155"/>
</dbReference>
<dbReference type="PANTHER" id="PTHR43071:SF1">
    <property type="entry name" value="2-AMINO-4-HYDROXY-6-HYDROXYMETHYLDIHYDROPTERIDINE PYROPHOSPHOKINASE"/>
    <property type="match status" value="1"/>
</dbReference>
<evidence type="ECO:0000256" key="12">
    <source>
        <dbReference type="ARBA" id="ARBA00033413"/>
    </source>
</evidence>
<dbReference type="RefSeq" id="WP_055439667.1">
    <property type="nucleotide sequence ID" value="NZ_CYHB01000007.1"/>
</dbReference>
<comment type="similarity">
    <text evidence="2">Belongs to the HPPK family.</text>
</comment>
<evidence type="ECO:0000259" key="13">
    <source>
        <dbReference type="PROSITE" id="PS00794"/>
    </source>
</evidence>
<keyword evidence="5" id="KW-0808">Transferase</keyword>
<evidence type="ECO:0000313" key="15">
    <source>
        <dbReference type="Proteomes" id="UP000182598"/>
    </source>
</evidence>
<keyword evidence="15" id="KW-1185">Reference proteome</keyword>
<evidence type="ECO:0000313" key="14">
    <source>
        <dbReference type="EMBL" id="CUA88005.1"/>
    </source>
</evidence>
<dbReference type="EC" id="2.7.6.3" evidence="3"/>
<dbReference type="PANTHER" id="PTHR43071">
    <property type="entry name" value="2-AMINO-4-HYDROXY-6-HYDROXYMETHYLDIHYDROPTERIDINE PYROPHOSPHOKINASE"/>
    <property type="match status" value="1"/>
</dbReference>
<keyword evidence="7 14" id="KW-0418">Kinase</keyword>
<dbReference type="GO" id="GO:0003848">
    <property type="term" value="F:2-amino-4-hydroxy-6-hydroxymethyldihydropteridine diphosphokinase activity"/>
    <property type="evidence" value="ECO:0007669"/>
    <property type="project" value="UniProtKB-EC"/>
</dbReference>
<feature type="domain" description="7,8-dihydro-6-hydroxymethylpterin-pyrophosphokinase" evidence="13">
    <location>
        <begin position="88"/>
        <end position="99"/>
    </location>
</feature>
<reference evidence="15" key="1">
    <citation type="submission" date="2015-08" db="EMBL/GenBank/DDBJ databases">
        <authorList>
            <person name="Varghese N."/>
        </authorList>
    </citation>
    <scope>NUCLEOTIDE SEQUENCE [LARGE SCALE GENOMIC DNA]</scope>
    <source>
        <strain evidence="15">DSM 27808</strain>
    </source>
</reference>
<dbReference type="OrthoDB" id="9808041at2"/>
<comment type="pathway">
    <text evidence="1">Cofactor biosynthesis; tetrahydrofolate biosynthesis; 2-amino-4-hydroxy-6-hydroxymethyl-7,8-dihydropteridine diphosphate from 7,8-dihydroneopterin triphosphate: step 4/4.</text>
</comment>
<evidence type="ECO:0000256" key="3">
    <source>
        <dbReference type="ARBA" id="ARBA00013253"/>
    </source>
</evidence>
<dbReference type="GO" id="GO:0046656">
    <property type="term" value="P:folic acid biosynthetic process"/>
    <property type="evidence" value="ECO:0007669"/>
    <property type="project" value="UniProtKB-KW"/>
</dbReference>
<proteinExistence type="inferred from homology"/>
<dbReference type="AlphaFoldDB" id="A0A0K6HB66"/>
<keyword evidence="8" id="KW-0067">ATP-binding</keyword>
<accession>A0A0K6HB66</accession>
<dbReference type="PROSITE" id="PS00794">
    <property type="entry name" value="HPPK"/>
    <property type="match status" value="1"/>
</dbReference>
<dbReference type="CDD" id="cd00483">
    <property type="entry name" value="HPPK"/>
    <property type="match status" value="1"/>
</dbReference>
<evidence type="ECO:0000256" key="2">
    <source>
        <dbReference type="ARBA" id="ARBA00005810"/>
    </source>
</evidence>
<sequence>MALVYIALGANLGNPQQTLRDALHTLAALPQLTHLRASSLYASSPMGPVEQPDYVNAVACAETQLTPIELLDLLQSIEQQFGRQRLVHWGPRTLDLDILLYDQAVIHEERLTIPHPGLAERDFVIVPLCELSPNLQLPDGRDIASLYQAMTHHDLQKIT</sequence>
<keyword evidence="9" id="KW-0289">Folate biosynthesis</keyword>
<evidence type="ECO:0000256" key="5">
    <source>
        <dbReference type="ARBA" id="ARBA00022679"/>
    </source>
</evidence>